<dbReference type="SUPFAM" id="SSF48173">
    <property type="entry name" value="Cryptochrome/photolyase FAD-binding domain"/>
    <property type="match status" value="1"/>
</dbReference>
<dbReference type="Gene3D" id="1.10.579.10">
    <property type="entry name" value="DNA Cyclobutane Dipyrimidine Photolyase, subunit A, domain 3"/>
    <property type="match status" value="1"/>
</dbReference>
<feature type="domain" description="Photolyase/cryptochrome alpha/beta" evidence="5">
    <location>
        <begin position="4"/>
        <end position="138"/>
    </location>
</feature>
<keyword evidence="3" id="KW-0285">Flavoprotein</keyword>
<organism evidence="6 7">
    <name type="scientific">Sphingobacterium kitahiroshimense</name>
    <dbReference type="NCBI Taxonomy" id="470446"/>
    <lineage>
        <taxon>Bacteria</taxon>
        <taxon>Pseudomonadati</taxon>
        <taxon>Bacteroidota</taxon>
        <taxon>Sphingobacteriia</taxon>
        <taxon>Sphingobacteriales</taxon>
        <taxon>Sphingobacteriaceae</taxon>
        <taxon>Sphingobacterium</taxon>
    </lineage>
</organism>
<evidence type="ECO:0000313" key="6">
    <source>
        <dbReference type="EMBL" id="MEN5375693.1"/>
    </source>
</evidence>
<dbReference type="Gene3D" id="1.25.40.80">
    <property type="match status" value="1"/>
</dbReference>
<dbReference type="Pfam" id="PF03441">
    <property type="entry name" value="FAD_binding_7"/>
    <property type="match status" value="1"/>
</dbReference>
<gene>
    <name evidence="6" type="ORF">ABE541_00280</name>
</gene>
<dbReference type="Pfam" id="PF00875">
    <property type="entry name" value="DNA_photolyase"/>
    <property type="match status" value="1"/>
</dbReference>
<comment type="cofactor">
    <cofactor evidence="2">
        <name>FAD</name>
        <dbReference type="ChEBI" id="CHEBI:57692"/>
    </cofactor>
</comment>
<accession>A0ABV0BNN7</accession>
<dbReference type="PROSITE" id="PS51645">
    <property type="entry name" value="PHR_CRY_ALPHA_BETA"/>
    <property type="match status" value="1"/>
</dbReference>
<dbReference type="EC" id="4.1.99.3" evidence="6"/>
<dbReference type="InterPro" id="IPR005101">
    <property type="entry name" value="Cryptochr/Photolyase_FAD-bd"/>
</dbReference>
<dbReference type="EMBL" id="JBDJNQ010000001">
    <property type="protein sequence ID" value="MEN5375693.1"/>
    <property type="molecule type" value="Genomic_DNA"/>
</dbReference>
<evidence type="ECO:0000256" key="3">
    <source>
        <dbReference type="ARBA" id="ARBA00022630"/>
    </source>
</evidence>
<dbReference type="InterPro" id="IPR006050">
    <property type="entry name" value="DNA_photolyase_N"/>
</dbReference>
<dbReference type="RefSeq" id="WP_183915576.1">
    <property type="nucleotide sequence ID" value="NZ_JBDJLH010000006.1"/>
</dbReference>
<proteinExistence type="predicted"/>
<dbReference type="PANTHER" id="PTHR11455">
    <property type="entry name" value="CRYPTOCHROME"/>
    <property type="match status" value="1"/>
</dbReference>
<dbReference type="Gene3D" id="3.40.50.620">
    <property type="entry name" value="HUPs"/>
    <property type="match status" value="1"/>
</dbReference>
<evidence type="ECO:0000259" key="5">
    <source>
        <dbReference type="PROSITE" id="PS51645"/>
    </source>
</evidence>
<keyword evidence="6" id="KW-0456">Lyase</keyword>
<reference evidence="6 7" key="1">
    <citation type="submission" date="2024-04" db="EMBL/GenBank/DDBJ databases">
        <title>WGS of bacteria from Torrens River.</title>
        <authorList>
            <person name="Wyrsch E.R."/>
            <person name="Drigo B."/>
        </authorList>
    </citation>
    <scope>NUCLEOTIDE SEQUENCE [LARGE SCALE GENOMIC DNA]</scope>
    <source>
        <strain evidence="6 7">TWI391</strain>
    </source>
</reference>
<dbReference type="InterPro" id="IPR002081">
    <property type="entry name" value="Cryptochrome/DNA_photolyase_1"/>
</dbReference>
<evidence type="ECO:0000256" key="1">
    <source>
        <dbReference type="ARBA" id="ARBA00001932"/>
    </source>
</evidence>
<protein>
    <submittedName>
        <fullName evidence="6">Deoxyribodipyrimidine photo-lyase</fullName>
        <ecNumber evidence="6">4.1.99.3</ecNumber>
    </submittedName>
</protein>
<dbReference type="SUPFAM" id="SSF52425">
    <property type="entry name" value="Cryptochrome/photolyase, N-terminal domain"/>
    <property type="match status" value="1"/>
</dbReference>
<dbReference type="InterPro" id="IPR014729">
    <property type="entry name" value="Rossmann-like_a/b/a_fold"/>
</dbReference>
<dbReference type="InterPro" id="IPR036134">
    <property type="entry name" value="Crypto/Photolyase_FAD-like_sf"/>
</dbReference>
<keyword evidence="4" id="KW-0274">FAD</keyword>
<sequence length="419" mass="49518">MEKRAALIWFRNDLRLHDNEVFLEASSKSSFIIPIFCFDPRYYAKNQYDFLNTNVIRAAFQLETVKALKEKLQSLGSDLITFVGYPEDIIPRIAQKYEVDEVYHHREVANRETTISEKVEEELWKSKINLKHIIGHTLYHKEDLPFPIRDIPNSFATFKKKIERESFVRRSADYPTNFVTAPHLEKTALPTLEELGYSKEEIQLVKNKFIEGGEDLALEMMQAVLDDPRGSEHDYTLLSPFIALGSLSPINLYHEIKKRENGKKNKRFDKIIDMLLWRDYFRFMLKKYPNVFFKEKGFKKEQIMSKNDQLLFDKWRFGETENDFVNQSMILLQKTGYLPYFARIIVSSFLVQEYNINWLKGAYWFEQNIFDYSPATNYGNWSHIAGVGTSEKDNTPIDWQKLINTHYPKGIQEPEDYWG</sequence>
<evidence type="ECO:0000313" key="7">
    <source>
        <dbReference type="Proteomes" id="UP001409291"/>
    </source>
</evidence>
<comment type="caution">
    <text evidence="6">The sequence shown here is derived from an EMBL/GenBank/DDBJ whole genome shotgun (WGS) entry which is preliminary data.</text>
</comment>
<dbReference type="GO" id="GO:0003904">
    <property type="term" value="F:deoxyribodipyrimidine photo-lyase activity"/>
    <property type="evidence" value="ECO:0007669"/>
    <property type="project" value="UniProtKB-EC"/>
</dbReference>
<keyword evidence="7" id="KW-1185">Reference proteome</keyword>
<dbReference type="Proteomes" id="UP001409291">
    <property type="component" value="Unassembled WGS sequence"/>
</dbReference>
<name>A0ABV0BNN7_9SPHI</name>
<evidence type="ECO:0000256" key="4">
    <source>
        <dbReference type="ARBA" id="ARBA00022827"/>
    </source>
</evidence>
<dbReference type="InterPro" id="IPR036155">
    <property type="entry name" value="Crypto/Photolyase_N_sf"/>
</dbReference>
<evidence type="ECO:0000256" key="2">
    <source>
        <dbReference type="ARBA" id="ARBA00001974"/>
    </source>
</evidence>
<comment type="cofactor">
    <cofactor evidence="1">
        <name>(6R)-5,10-methylene-5,6,7,8-tetrahydrofolate</name>
        <dbReference type="ChEBI" id="CHEBI:15636"/>
    </cofactor>
</comment>